<protein>
    <recommendedName>
        <fullName evidence="4">Ferrochelatase</fullName>
    </recommendedName>
</protein>
<dbReference type="STRING" id="318586.Pden_4136"/>
<keyword evidence="1" id="KW-0472">Membrane</keyword>
<dbReference type="EMBL" id="CP000490">
    <property type="protein sequence ID" value="ABL72200.1"/>
    <property type="molecule type" value="Genomic_DNA"/>
</dbReference>
<accession>A1B9K6</accession>
<dbReference type="EnsemblBacteria" id="ABL72200">
    <property type="protein sequence ID" value="ABL72200"/>
    <property type="gene ID" value="Pden_4136"/>
</dbReference>
<evidence type="ECO:0000313" key="2">
    <source>
        <dbReference type="EMBL" id="ABL72200.1"/>
    </source>
</evidence>
<keyword evidence="1" id="KW-1133">Transmembrane helix</keyword>
<sequence>MRVSADPMAASRLTVQVLAIMQQSPGARMISRSRPLSKSLGLCDCRSDVAGNGSRQSTERSMIMTKFATFALALGLSASTALAGGYVAPVVEVEPVVVDEKPASTNAGLVVPALLLLGVIAAVASDDDDH</sequence>
<evidence type="ECO:0000256" key="1">
    <source>
        <dbReference type="SAM" id="Phobius"/>
    </source>
</evidence>
<feature type="transmembrane region" description="Helical" evidence="1">
    <location>
        <begin position="107"/>
        <end position="124"/>
    </location>
</feature>
<keyword evidence="1" id="KW-0812">Transmembrane</keyword>
<evidence type="ECO:0000313" key="3">
    <source>
        <dbReference type="Proteomes" id="UP000000361"/>
    </source>
</evidence>
<organism evidence="2 3">
    <name type="scientific">Paracoccus denitrificans (strain Pd 1222)</name>
    <dbReference type="NCBI Taxonomy" id="318586"/>
    <lineage>
        <taxon>Bacteria</taxon>
        <taxon>Pseudomonadati</taxon>
        <taxon>Pseudomonadota</taxon>
        <taxon>Alphaproteobacteria</taxon>
        <taxon>Rhodobacterales</taxon>
        <taxon>Paracoccaceae</taxon>
        <taxon>Paracoccus</taxon>
    </lineage>
</organism>
<name>A1B9K6_PARDP</name>
<dbReference type="HOGENOM" id="CLU_1936008_0_0_5"/>
<feature type="transmembrane region" description="Helical" evidence="1">
    <location>
        <begin position="67"/>
        <end position="87"/>
    </location>
</feature>
<evidence type="ECO:0008006" key="4">
    <source>
        <dbReference type="Google" id="ProtNLM"/>
    </source>
</evidence>
<proteinExistence type="predicted"/>
<dbReference type="eggNOG" id="ENOG50313JH">
    <property type="taxonomic scope" value="Bacteria"/>
</dbReference>
<keyword evidence="3" id="KW-1185">Reference proteome</keyword>
<gene>
    <name evidence="2" type="ordered locus">Pden_4136</name>
</gene>
<dbReference type="Proteomes" id="UP000000361">
    <property type="component" value="Chromosome 2"/>
</dbReference>
<dbReference type="KEGG" id="pde:Pden_4136"/>
<reference evidence="3" key="1">
    <citation type="submission" date="2006-12" db="EMBL/GenBank/DDBJ databases">
        <title>Complete sequence of chromosome 2 of Paracoccus denitrificans PD1222.</title>
        <authorList>
            <person name="Copeland A."/>
            <person name="Lucas S."/>
            <person name="Lapidus A."/>
            <person name="Barry K."/>
            <person name="Detter J.C."/>
            <person name="Glavina del Rio T."/>
            <person name="Hammon N."/>
            <person name="Israni S."/>
            <person name="Dalin E."/>
            <person name="Tice H."/>
            <person name="Pitluck S."/>
            <person name="Munk A.C."/>
            <person name="Brettin T."/>
            <person name="Bruce D."/>
            <person name="Han C."/>
            <person name="Tapia R."/>
            <person name="Gilna P."/>
            <person name="Schmutz J."/>
            <person name="Larimer F."/>
            <person name="Land M."/>
            <person name="Hauser L."/>
            <person name="Kyrpides N."/>
            <person name="Lykidis A."/>
            <person name="Spiro S."/>
            <person name="Richardson D.J."/>
            <person name="Moir J.W.B."/>
            <person name="Ferguson S.J."/>
            <person name="van Spanning R.J.M."/>
            <person name="Richardson P."/>
        </authorList>
    </citation>
    <scope>NUCLEOTIDE SEQUENCE [LARGE SCALE GENOMIC DNA]</scope>
    <source>
        <strain evidence="3">Pd 1222</strain>
    </source>
</reference>
<dbReference type="AlphaFoldDB" id="A1B9K6"/>